<dbReference type="GO" id="GO:0006606">
    <property type="term" value="P:protein import into nucleus"/>
    <property type="evidence" value="ECO:0007669"/>
    <property type="project" value="UniProtKB-ARBA"/>
</dbReference>
<comment type="caution">
    <text evidence="6">The sequence shown here is derived from an EMBL/GenBank/DDBJ whole genome shotgun (WGS) entry which is preliminary data.</text>
</comment>
<dbReference type="GO" id="GO:0005635">
    <property type="term" value="C:nuclear envelope"/>
    <property type="evidence" value="ECO:0007669"/>
    <property type="project" value="UniProtKB-ARBA"/>
</dbReference>
<evidence type="ECO:0000256" key="2">
    <source>
        <dbReference type="ARBA" id="ARBA00026247"/>
    </source>
</evidence>
<evidence type="ECO:0000256" key="1">
    <source>
        <dbReference type="ARBA" id="ARBA00022490"/>
    </source>
</evidence>
<dbReference type="Pfam" id="PF02136">
    <property type="entry name" value="NTF2"/>
    <property type="match status" value="1"/>
</dbReference>
<comment type="subcellular location">
    <subcellularLocation>
        <location evidence="4">Cytoplasm</location>
    </subcellularLocation>
    <subcellularLocation>
        <location evidence="4">Nucleus</location>
    </subcellularLocation>
</comment>
<keyword evidence="7" id="KW-1185">Reference proteome</keyword>
<evidence type="ECO:0000256" key="3">
    <source>
        <dbReference type="ARBA" id="ARBA00053082"/>
    </source>
</evidence>
<dbReference type="EMBL" id="JANBVO010000053">
    <property type="protein sequence ID" value="KAJ9133094.1"/>
    <property type="molecule type" value="Genomic_DNA"/>
</dbReference>
<dbReference type="SUPFAM" id="SSF54427">
    <property type="entry name" value="NTF2-like"/>
    <property type="match status" value="1"/>
</dbReference>
<keyword evidence="4" id="KW-0813">Transport</keyword>
<gene>
    <name evidence="6" type="ORF">NKR23_g10983</name>
</gene>
<dbReference type="FunFam" id="3.10.450.50:FF:000005">
    <property type="entry name" value="Nuclear transport factor 2"/>
    <property type="match status" value="1"/>
</dbReference>
<proteinExistence type="predicted"/>
<evidence type="ECO:0000256" key="4">
    <source>
        <dbReference type="RuleBase" id="RU369002"/>
    </source>
</evidence>
<sequence length="124" mass="14016">MADNFVDVANQFVDYYYQQFDADRKLLAPLYRDQSMLTYESSSVQGVNAIVEKLSNLPFQKVKHVVSTKDPMPGIAEGGVLILVTGALMVDDEERPMNFAQTFHLMKDPAGSYFVSHDIFKLVF</sequence>
<evidence type="ECO:0000313" key="6">
    <source>
        <dbReference type="EMBL" id="KAJ9133094.1"/>
    </source>
</evidence>
<evidence type="ECO:0000259" key="5">
    <source>
        <dbReference type="PROSITE" id="PS50177"/>
    </source>
</evidence>
<keyword evidence="4" id="KW-0539">Nucleus</keyword>
<keyword evidence="4" id="KW-0653">Protein transport</keyword>
<organism evidence="6 7">
    <name type="scientific">Pleurostoma richardsiae</name>
    <dbReference type="NCBI Taxonomy" id="41990"/>
    <lineage>
        <taxon>Eukaryota</taxon>
        <taxon>Fungi</taxon>
        <taxon>Dikarya</taxon>
        <taxon>Ascomycota</taxon>
        <taxon>Pezizomycotina</taxon>
        <taxon>Sordariomycetes</taxon>
        <taxon>Sordariomycetidae</taxon>
        <taxon>Calosphaeriales</taxon>
        <taxon>Pleurostomataceae</taxon>
        <taxon>Pleurostoma</taxon>
    </lineage>
</organism>
<dbReference type="InterPro" id="IPR032710">
    <property type="entry name" value="NTF2-like_dom_sf"/>
</dbReference>
<dbReference type="GO" id="GO:0005737">
    <property type="term" value="C:cytoplasm"/>
    <property type="evidence" value="ECO:0007669"/>
    <property type="project" value="UniProtKB-SubCell"/>
</dbReference>
<name>A0AA38RKQ3_9PEZI</name>
<dbReference type="PANTHER" id="PTHR12612">
    <property type="entry name" value="NUCLEAR TRANSPORT FACTOR 2"/>
    <property type="match status" value="1"/>
</dbReference>
<dbReference type="Proteomes" id="UP001174694">
    <property type="component" value="Unassembled WGS sequence"/>
</dbReference>
<dbReference type="InterPro" id="IPR018222">
    <property type="entry name" value="Nuclear_transport_factor_2_euk"/>
</dbReference>
<dbReference type="GO" id="GO:0051028">
    <property type="term" value="P:mRNA transport"/>
    <property type="evidence" value="ECO:0007669"/>
    <property type="project" value="UniProtKB-UniRule"/>
</dbReference>
<accession>A0AA38RKQ3</accession>
<protein>
    <recommendedName>
        <fullName evidence="2 4">Nuclear transport factor 2</fullName>
        <shortName evidence="4">NTF-2</shortName>
    </recommendedName>
</protein>
<comment type="function">
    <text evidence="3">Facilitates protein transport into the nucleus. Could be part of a multicomponent system of cytosolic factors that assemble at the pore complex during nuclear import.</text>
</comment>
<evidence type="ECO:0000313" key="7">
    <source>
        <dbReference type="Proteomes" id="UP001174694"/>
    </source>
</evidence>
<feature type="domain" description="NTF2" evidence="5">
    <location>
        <begin position="8"/>
        <end position="122"/>
    </location>
</feature>
<dbReference type="CDD" id="cd00780">
    <property type="entry name" value="NTF2"/>
    <property type="match status" value="1"/>
</dbReference>
<comment type="function">
    <text evidence="4">Has a role in nuclear-cytoplasmic transport of proteins and mRNAs.</text>
</comment>
<dbReference type="Gene3D" id="3.10.450.50">
    <property type="match status" value="1"/>
</dbReference>
<dbReference type="InterPro" id="IPR002075">
    <property type="entry name" value="NTF2_dom"/>
</dbReference>
<dbReference type="PROSITE" id="PS50177">
    <property type="entry name" value="NTF2_DOMAIN"/>
    <property type="match status" value="1"/>
</dbReference>
<dbReference type="AlphaFoldDB" id="A0AA38RKQ3"/>
<keyword evidence="1 4" id="KW-0963">Cytoplasm</keyword>
<dbReference type="InterPro" id="IPR045875">
    <property type="entry name" value="NTF2"/>
</dbReference>
<reference evidence="6" key="1">
    <citation type="submission" date="2022-07" db="EMBL/GenBank/DDBJ databases">
        <title>Fungi with potential for degradation of polypropylene.</title>
        <authorList>
            <person name="Gostincar C."/>
        </authorList>
    </citation>
    <scope>NUCLEOTIDE SEQUENCE</scope>
    <source>
        <strain evidence="6">EXF-13308</strain>
    </source>
</reference>